<evidence type="ECO:0000256" key="2">
    <source>
        <dbReference type="ARBA" id="ARBA00007862"/>
    </source>
</evidence>
<dbReference type="GO" id="GO:0016020">
    <property type="term" value="C:membrane"/>
    <property type="evidence" value="ECO:0007669"/>
    <property type="project" value="UniProtKB-SubCell"/>
</dbReference>
<evidence type="ECO:0000256" key="6">
    <source>
        <dbReference type="PIRNR" id="PIRNR005651"/>
    </source>
</evidence>
<dbReference type="GO" id="GO:0006508">
    <property type="term" value="P:proteolysis"/>
    <property type="evidence" value="ECO:0007669"/>
    <property type="project" value="UniProtKB-KW"/>
</dbReference>
<keyword evidence="5 7" id="KW-0472">Membrane</keyword>
<evidence type="ECO:0000256" key="1">
    <source>
        <dbReference type="ARBA" id="ARBA00004167"/>
    </source>
</evidence>
<name>A0A5Q2QGM4_9GAMM</name>
<dbReference type="GO" id="GO:0008233">
    <property type="term" value="F:peptidase activity"/>
    <property type="evidence" value="ECO:0007669"/>
    <property type="project" value="UniProtKB-KW"/>
</dbReference>
<dbReference type="AlphaFoldDB" id="A0A5Q2QGM4"/>
<gene>
    <name evidence="9" type="primary">hflC</name>
    <name evidence="9" type="ORF">GH975_11570</name>
</gene>
<keyword evidence="9" id="KW-0378">Hydrolase</keyword>
<evidence type="ECO:0000256" key="4">
    <source>
        <dbReference type="ARBA" id="ARBA00022989"/>
    </source>
</evidence>
<accession>A0A5Q2QGM4</accession>
<dbReference type="EMBL" id="CP045871">
    <property type="protein sequence ID" value="QGG81166.1"/>
    <property type="molecule type" value="Genomic_DNA"/>
</dbReference>
<dbReference type="CDD" id="cd03405">
    <property type="entry name" value="SPFH_HflC"/>
    <property type="match status" value="1"/>
</dbReference>
<protein>
    <recommendedName>
        <fullName evidence="6">Protein HflC</fullName>
    </recommendedName>
</protein>
<dbReference type="SUPFAM" id="SSF117892">
    <property type="entry name" value="Band 7/SPFH domain"/>
    <property type="match status" value="1"/>
</dbReference>
<evidence type="ECO:0000256" key="5">
    <source>
        <dbReference type="ARBA" id="ARBA00023136"/>
    </source>
</evidence>
<evidence type="ECO:0000313" key="10">
    <source>
        <dbReference type="Proteomes" id="UP000388235"/>
    </source>
</evidence>
<dbReference type="InterPro" id="IPR036013">
    <property type="entry name" value="Band_7/SPFH_dom_sf"/>
</dbReference>
<dbReference type="KEGG" id="llp:GH975_11570"/>
<keyword evidence="3 7" id="KW-0812">Transmembrane</keyword>
<dbReference type="PRINTS" id="PR00721">
    <property type="entry name" value="STOMATIN"/>
</dbReference>
<organism evidence="9 10">
    <name type="scientific">Litorivicinus lipolyticus</name>
    <dbReference type="NCBI Taxonomy" id="418701"/>
    <lineage>
        <taxon>Bacteria</taxon>
        <taxon>Pseudomonadati</taxon>
        <taxon>Pseudomonadota</taxon>
        <taxon>Gammaproteobacteria</taxon>
        <taxon>Oceanospirillales</taxon>
        <taxon>Litorivicinaceae</taxon>
        <taxon>Litorivicinus</taxon>
    </lineage>
</organism>
<evidence type="ECO:0000256" key="3">
    <source>
        <dbReference type="ARBA" id="ARBA00022692"/>
    </source>
</evidence>
<evidence type="ECO:0000256" key="7">
    <source>
        <dbReference type="SAM" id="Phobius"/>
    </source>
</evidence>
<comment type="subcellular location">
    <subcellularLocation>
        <location evidence="1">Membrane</location>
        <topology evidence="1">Single-pass membrane protein</topology>
    </subcellularLocation>
</comment>
<feature type="domain" description="Band 7" evidence="8">
    <location>
        <begin position="22"/>
        <end position="186"/>
    </location>
</feature>
<sequence>MSAGRLNLLAIVAVIVVMVISSSVYIVNERERAVLLKFGEVVDSDVEPGLHFKLPIVNDVKRFEARLMTLDARPQRYLTAEKKGLIVDSYVKWRVADTGRYYTATGGDELEANRLLSSRADNGLRNKFGERTVREVVSGERDELMAEITKELNSIARTELGIEILDVRVKAVDLPPEVSNAVYSRMASEREREARELRSEGREAAEGIEADADRQKTIIEAEAYRTAQATRGEGDASAAQIYAEAFNLDKEFYAFYRSMSAYRSSFANKDDMLVLEPDSDFFRFLNNPSPDQ</sequence>
<dbReference type="RefSeq" id="WP_153714669.1">
    <property type="nucleotide sequence ID" value="NZ_CP045871.1"/>
</dbReference>
<keyword evidence="9" id="KW-0645">Protease</keyword>
<dbReference type="SMART" id="SM00244">
    <property type="entry name" value="PHB"/>
    <property type="match status" value="1"/>
</dbReference>
<evidence type="ECO:0000259" key="8">
    <source>
        <dbReference type="SMART" id="SM00244"/>
    </source>
</evidence>
<dbReference type="PANTHER" id="PTHR42911:SF1">
    <property type="entry name" value="MODULATOR OF FTSH PROTEASE HFLC"/>
    <property type="match status" value="1"/>
</dbReference>
<dbReference type="Gene3D" id="3.30.479.30">
    <property type="entry name" value="Band 7 domain"/>
    <property type="match status" value="1"/>
</dbReference>
<feature type="transmembrane region" description="Helical" evidence="7">
    <location>
        <begin position="6"/>
        <end position="27"/>
    </location>
</feature>
<evidence type="ECO:0000313" key="9">
    <source>
        <dbReference type="EMBL" id="QGG81166.1"/>
    </source>
</evidence>
<dbReference type="PANTHER" id="PTHR42911">
    <property type="entry name" value="MODULATOR OF FTSH PROTEASE HFLC"/>
    <property type="match status" value="1"/>
</dbReference>
<keyword evidence="10" id="KW-1185">Reference proteome</keyword>
<keyword evidence="4 7" id="KW-1133">Transmembrane helix</keyword>
<dbReference type="InterPro" id="IPR001972">
    <property type="entry name" value="Stomatin_HflK_fam"/>
</dbReference>
<proteinExistence type="inferred from homology"/>
<dbReference type="NCBIfam" id="TIGR01932">
    <property type="entry name" value="hflC"/>
    <property type="match status" value="2"/>
</dbReference>
<comment type="function">
    <text evidence="6">HflC and HflK could regulate a protease.</text>
</comment>
<dbReference type="Proteomes" id="UP000388235">
    <property type="component" value="Chromosome"/>
</dbReference>
<dbReference type="Pfam" id="PF01145">
    <property type="entry name" value="Band_7"/>
    <property type="match status" value="1"/>
</dbReference>
<comment type="similarity">
    <text evidence="2 6">Belongs to the band 7/mec-2 family. HflC subfamily.</text>
</comment>
<dbReference type="OrthoDB" id="9812991at2"/>
<dbReference type="InterPro" id="IPR001107">
    <property type="entry name" value="Band_7"/>
</dbReference>
<dbReference type="InterPro" id="IPR010200">
    <property type="entry name" value="HflC"/>
</dbReference>
<dbReference type="PIRSF" id="PIRSF005651">
    <property type="entry name" value="HflC"/>
    <property type="match status" value="1"/>
</dbReference>
<reference evidence="9 10" key="1">
    <citation type="submission" date="2019-11" db="EMBL/GenBank/DDBJ databases">
        <authorList>
            <person name="Khan S.A."/>
            <person name="Jeon C.O."/>
            <person name="Chun B.H."/>
        </authorList>
    </citation>
    <scope>NUCLEOTIDE SEQUENCE [LARGE SCALE GENOMIC DNA]</scope>
    <source>
        <strain evidence="9 10">IMCC 1097</strain>
    </source>
</reference>